<accession>A0A1M5IBZ4</accession>
<sequence length="145" mass="16049">MLFWCLLPLCSNAQPYVMMDRQLAEPIRIHESLSLDDLAGGAFPVYAQDVDPLVITLDSLARHIGNGAALPDAMETSISPHCSVLLWHQSEAANQGLTLVIRVSSPSFSTPLHIAAKSNRKYAVRRLKQVADYLRNNRGLAHYPK</sequence>
<dbReference type="EMBL" id="FQUO01000023">
    <property type="protein sequence ID" value="SHG25781.1"/>
    <property type="molecule type" value="Genomic_DNA"/>
</dbReference>
<dbReference type="STRING" id="1302690.BUE76_01915"/>
<reference evidence="1 2" key="1">
    <citation type="submission" date="2016-11" db="EMBL/GenBank/DDBJ databases">
        <authorList>
            <person name="Jaros S."/>
            <person name="Januszkiewicz K."/>
            <person name="Wedrychowicz H."/>
        </authorList>
    </citation>
    <scope>NUCLEOTIDE SEQUENCE [LARGE SCALE GENOMIC DNA]</scope>
    <source>
        <strain evidence="1 2">DSM 26897</strain>
    </source>
</reference>
<proteinExistence type="predicted"/>
<organism evidence="1 2">
    <name type="scientific">Cnuella takakiae</name>
    <dbReference type="NCBI Taxonomy" id="1302690"/>
    <lineage>
        <taxon>Bacteria</taxon>
        <taxon>Pseudomonadati</taxon>
        <taxon>Bacteroidota</taxon>
        <taxon>Chitinophagia</taxon>
        <taxon>Chitinophagales</taxon>
        <taxon>Chitinophagaceae</taxon>
        <taxon>Cnuella</taxon>
    </lineage>
</organism>
<gene>
    <name evidence="1" type="ORF">SAMN05444008_12320</name>
</gene>
<protein>
    <submittedName>
        <fullName evidence="1">Uncharacterized protein</fullName>
    </submittedName>
</protein>
<evidence type="ECO:0000313" key="2">
    <source>
        <dbReference type="Proteomes" id="UP000184368"/>
    </source>
</evidence>
<name>A0A1M5IBZ4_9BACT</name>
<evidence type="ECO:0000313" key="1">
    <source>
        <dbReference type="EMBL" id="SHG25781.1"/>
    </source>
</evidence>
<dbReference type="Proteomes" id="UP000184368">
    <property type="component" value="Unassembled WGS sequence"/>
</dbReference>
<keyword evidence="2" id="KW-1185">Reference proteome</keyword>
<dbReference type="AlphaFoldDB" id="A0A1M5IBZ4"/>